<dbReference type="GO" id="GO:0050906">
    <property type="term" value="P:detection of stimulus involved in sensory perception"/>
    <property type="evidence" value="ECO:0007669"/>
    <property type="project" value="UniProtKB-ARBA"/>
</dbReference>
<dbReference type="SMART" id="SM00918">
    <property type="entry name" value="Lig_chan-Glu_bd"/>
    <property type="match status" value="1"/>
</dbReference>
<sequence>MQLLESSFFQQAVLMLISYVTFQLASSESDHNVKLHLPRCVLDVSTKYFSPVGNLVISLPNSSTHVTRRLHSISHIQEKLESHDQVAEFLHLQTQWTITISTPGLTTNINSLFKDQSYIIITSRQVTFIHVIQNLELQLHALKARTSWNPRGQFLVLISDQHIAGTELVQQMLEILWSFKALNAVVAMPDPTQAVGLYTWYSYRSPDICLQVEEVKVNSWVFDNGGHFLSSSPLFPQKIPYDLKRCNINASTIHMEPFVFINNETSSEDRCIEGLECRLFCLIMDKLNMTFQLKLPGDEMWGVKLRNESWTGMKGHLIKNISEIAFGTLYLDTELCDVFECTVSYFETYLVWHTPRAKEVAKWKSLFLVFQLDTWLAFIAVCVAAVLLLWRVTLSNSADPLEISTYANISKCFSYVWAAVLGVSVPQMPRTTRLRVLFLLWLFYCLHINIVYLTFLTTFLIHPGFEHQIRSVEELVESDVEYGFHEGYDKYFNDSTDKLLVNMLHNRKDCAAKGMNCHNRTVAKGDFAVLETNHYMDYLTANNYVEQSGKPLFYTLKDTFLRNNLVMYLTKGNHLLDMVNNIVTHAVEAGLIDHWWRNMKISWTLRRAKQIHEKSSTLTLKDLQSAFVILFLGLGFCLAVFMVEWIRFYSQKKRVKENA</sequence>
<keyword evidence="6 13" id="KW-1133">Transmembrane helix</keyword>
<feature type="transmembrane region" description="Helical" evidence="13">
    <location>
        <begin position="403"/>
        <end position="425"/>
    </location>
</feature>
<comment type="similarity">
    <text evidence="2">Belongs to the glutamate-gated ion channel (TC 1.A.10.1) family.</text>
</comment>
<dbReference type="Pfam" id="PF00060">
    <property type="entry name" value="Lig_chan"/>
    <property type="match status" value="1"/>
</dbReference>
<keyword evidence="17" id="KW-1185">Reference proteome</keyword>
<evidence type="ECO:0000313" key="16">
    <source>
        <dbReference type="EMBL" id="GFG37163.1"/>
    </source>
</evidence>
<evidence type="ECO:0000256" key="7">
    <source>
        <dbReference type="ARBA" id="ARBA00023065"/>
    </source>
</evidence>
<keyword evidence="8 13" id="KW-0472">Membrane</keyword>
<feature type="domain" description="Ionotropic glutamate receptor L-glutamate and glycine-binding" evidence="15">
    <location>
        <begin position="257"/>
        <end position="319"/>
    </location>
</feature>
<keyword evidence="11" id="KW-1071">Ligand-gated ion channel</keyword>
<feature type="transmembrane region" description="Helical" evidence="13">
    <location>
        <begin position="437"/>
        <end position="461"/>
    </location>
</feature>
<comment type="subcellular location">
    <subcellularLocation>
        <location evidence="1">Cell membrane</location>
        <topology evidence="1">Multi-pass membrane protein</topology>
    </subcellularLocation>
</comment>
<dbReference type="AlphaFoldDB" id="A0A6L2PX13"/>
<feature type="signal peptide" evidence="14">
    <location>
        <begin position="1"/>
        <end position="27"/>
    </location>
</feature>
<evidence type="ECO:0000256" key="12">
    <source>
        <dbReference type="ARBA" id="ARBA00023303"/>
    </source>
</evidence>
<feature type="transmembrane region" description="Helical" evidence="13">
    <location>
        <begin position="366"/>
        <end position="391"/>
    </location>
</feature>
<dbReference type="InterPro" id="IPR052192">
    <property type="entry name" value="Insect_Ionotropic_Sensory_Rcpt"/>
</dbReference>
<evidence type="ECO:0000256" key="11">
    <source>
        <dbReference type="ARBA" id="ARBA00023286"/>
    </source>
</evidence>
<accession>A0A6L2PX13</accession>
<evidence type="ECO:0000313" key="17">
    <source>
        <dbReference type="Proteomes" id="UP000502823"/>
    </source>
</evidence>
<keyword evidence="4" id="KW-1003">Cell membrane</keyword>
<protein>
    <recommendedName>
        <fullName evidence="15">Ionotropic glutamate receptor L-glutamate and glycine-binding domain-containing protein</fullName>
    </recommendedName>
</protein>
<gene>
    <name evidence="16" type="ORF">Cfor_00412</name>
</gene>
<evidence type="ECO:0000256" key="2">
    <source>
        <dbReference type="ARBA" id="ARBA00008685"/>
    </source>
</evidence>
<keyword evidence="10" id="KW-0325">Glycoprotein</keyword>
<keyword evidence="12" id="KW-0407">Ion channel</keyword>
<evidence type="ECO:0000256" key="3">
    <source>
        <dbReference type="ARBA" id="ARBA00022448"/>
    </source>
</evidence>
<name>A0A6L2PX13_COPFO</name>
<evidence type="ECO:0000256" key="4">
    <source>
        <dbReference type="ARBA" id="ARBA00022475"/>
    </source>
</evidence>
<evidence type="ECO:0000256" key="10">
    <source>
        <dbReference type="ARBA" id="ARBA00023180"/>
    </source>
</evidence>
<keyword evidence="7" id="KW-0406">Ion transport</keyword>
<dbReference type="Pfam" id="PF10613">
    <property type="entry name" value="Lig_chan-Glu_bd"/>
    <property type="match status" value="1"/>
</dbReference>
<evidence type="ECO:0000259" key="15">
    <source>
        <dbReference type="SMART" id="SM00918"/>
    </source>
</evidence>
<reference evidence="17" key="1">
    <citation type="submission" date="2020-01" db="EMBL/GenBank/DDBJ databases">
        <title>Draft genome sequence of the Termite Coptotermes fromosanus.</title>
        <authorList>
            <person name="Itakura S."/>
            <person name="Yosikawa Y."/>
            <person name="Umezawa K."/>
        </authorList>
    </citation>
    <scope>NUCLEOTIDE SEQUENCE [LARGE SCALE GENOMIC DNA]</scope>
</reference>
<dbReference type="PANTHER" id="PTHR42643">
    <property type="entry name" value="IONOTROPIC RECEPTOR 20A-RELATED"/>
    <property type="match status" value="1"/>
</dbReference>
<organism evidence="16 17">
    <name type="scientific">Coptotermes formosanus</name>
    <name type="common">Formosan subterranean termite</name>
    <dbReference type="NCBI Taxonomy" id="36987"/>
    <lineage>
        <taxon>Eukaryota</taxon>
        <taxon>Metazoa</taxon>
        <taxon>Ecdysozoa</taxon>
        <taxon>Arthropoda</taxon>
        <taxon>Hexapoda</taxon>
        <taxon>Insecta</taxon>
        <taxon>Pterygota</taxon>
        <taxon>Neoptera</taxon>
        <taxon>Polyneoptera</taxon>
        <taxon>Dictyoptera</taxon>
        <taxon>Blattodea</taxon>
        <taxon>Blattoidea</taxon>
        <taxon>Termitoidae</taxon>
        <taxon>Rhinotermitidae</taxon>
        <taxon>Coptotermes</taxon>
    </lineage>
</organism>
<dbReference type="GO" id="GO:0005886">
    <property type="term" value="C:plasma membrane"/>
    <property type="evidence" value="ECO:0007669"/>
    <property type="project" value="UniProtKB-SubCell"/>
</dbReference>
<dbReference type="Gene3D" id="1.10.287.70">
    <property type="match status" value="1"/>
</dbReference>
<evidence type="ECO:0000256" key="8">
    <source>
        <dbReference type="ARBA" id="ARBA00023136"/>
    </source>
</evidence>
<dbReference type="EMBL" id="BLKM01000679">
    <property type="protein sequence ID" value="GFG37163.1"/>
    <property type="molecule type" value="Genomic_DNA"/>
</dbReference>
<dbReference type="InterPro" id="IPR001320">
    <property type="entry name" value="Iontro_rcpt_C"/>
</dbReference>
<dbReference type="InterPro" id="IPR056198">
    <property type="entry name" value="LBD_receptor"/>
</dbReference>
<dbReference type="PANTHER" id="PTHR42643:SF24">
    <property type="entry name" value="IONOTROPIC RECEPTOR 60A"/>
    <property type="match status" value="1"/>
</dbReference>
<dbReference type="InterPro" id="IPR019594">
    <property type="entry name" value="Glu/Gly-bd"/>
</dbReference>
<proteinExistence type="inferred from homology"/>
<keyword evidence="3" id="KW-0813">Transport</keyword>
<dbReference type="Gene3D" id="3.40.190.10">
    <property type="entry name" value="Periplasmic binding protein-like II"/>
    <property type="match status" value="1"/>
</dbReference>
<keyword evidence="5 13" id="KW-0812">Transmembrane</keyword>
<dbReference type="FunCoup" id="A0A6L2PX13">
    <property type="interactions" value="11"/>
</dbReference>
<evidence type="ECO:0000256" key="6">
    <source>
        <dbReference type="ARBA" id="ARBA00022989"/>
    </source>
</evidence>
<feature type="transmembrane region" description="Helical" evidence="13">
    <location>
        <begin position="626"/>
        <end position="646"/>
    </location>
</feature>
<dbReference type="OrthoDB" id="6506757at2759"/>
<evidence type="ECO:0000256" key="1">
    <source>
        <dbReference type="ARBA" id="ARBA00004651"/>
    </source>
</evidence>
<dbReference type="GO" id="GO:0015276">
    <property type="term" value="F:ligand-gated monoatomic ion channel activity"/>
    <property type="evidence" value="ECO:0007669"/>
    <property type="project" value="InterPro"/>
</dbReference>
<keyword evidence="14" id="KW-0732">Signal</keyword>
<evidence type="ECO:0000256" key="5">
    <source>
        <dbReference type="ARBA" id="ARBA00022692"/>
    </source>
</evidence>
<dbReference type="Proteomes" id="UP000502823">
    <property type="component" value="Unassembled WGS sequence"/>
</dbReference>
<dbReference type="SUPFAM" id="SSF53850">
    <property type="entry name" value="Periplasmic binding protein-like II"/>
    <property type="match status" value="1"/>
</dbReference>
<feature type="chain" id="PRO_5027035428" description="Ionotropic glutamate receptor L-glutamate and glycine-binding domain-containing protein" evidence="14">
    <location>
        <begin position="28"/>
        <end position="659"/>
    </location>
</feature>
<keyword evidence="9" id="KW-0675">Receptor</keyword>
<comment type="caution">
    <text evidence="16">The sequence shown here is derived from an EMBL/GenBank/DDBJ whole genome shotgun (WGS) entry which is preliminary data.</text>
</comment>
<evidence type="ECO:0000256" key="13">
    <source>
        <dbReference type="SAM" id="Phobius"/>
    </source>
</evidence>
<dbReference type="Pfam" id="PF24061">
    <property type="entry name" value="LBD_receptor"/>
    <property type="match status" value="1"/>
</dbReference>
<dbReference type="InParanoid" id="A0A6L2PX13"/>
<evidence type="ECO:0000256" key="14">
    <source>
        <dbReference type="SAM" id="SignalP"/>
    </source>
</evidence>
<evidence type="ECO:0000256" key="9">
    <source>
        <dbReference type="ARBA" id="ARBA00023170"/>
    </source>
</evidence>